<dbReference type="SMART" id="SM00267">
    <property type="entry name" value="GGDEF"/>
    <property type="match status" value="1"/>
</dbReference>
<feature type="domain" description="EAL" evidence="10">
    <location>
        <begin position="658"/>
        <end position="912"/>
    </location>
</feature>
<dbReference type="PANTHER" id="PTHR44757">
    <property type="entry name" value="DIGUANYLATE CYCLASE DGCP"/>
    <property type="match status" value="1"/>
</dbReference>
<feature type="domain" description="PAS" evidence="8">
    <location>
        <begin position="375"/>
        <end position="430"/>
    </location>
</feature>
<dbReference type="InterPro" id="IPR013656">
    <property type="entry name" value="PAS_4"/>
</dbReference>
<reference evidence="12" key="1">
    <citation type="submission" date="2019-12" db="EMBL/GenBank/DDBJ databases">
        <title>Comparative genomics gives insights into the taxonomy of the Azoarcus-Aromatoleum group and reveals separate origins of nif in the plant-associated Azoarcus and non-plant-associated Aromatoleum sub-groups.</title>
        <authorList>
            <person name="Lafos M."/>
            <person name="Maluk M."/>
            <person name="Batista M."/>
            <person name="Junghare M."/>
            <person name="Carmona M."/>
            <person name="Faoro H."/>
            <person name="Cruz L.M."/>
            <person name="Battistoni F."/>
            <person name="De Souza E."/>
            <person name="Pedrosa F."/>
            <person name="Chen W.-M."/>
            <person name="Poole P.S."/>
            <person name="Dixon R.A."/>
            <person name="James E.K."/>
        </authorList>
    </citation>
    <scope>NUCLEOTIDE SEQUENCE</scope>
    <source>
        <strain evidence="12">NSC3</strain>
    </source>
</reference>
<dbReference type="GO" id="GO:0071732">
    <property type="term" value="P:cellular response to nitric oxide"/>
    <property type="evidence" value="ECO:0007669"/>
    <property type="project" value="UniProtKB-ARBA"/>
</dbReference>
<dbReference type="PANTHER" id="PTHR44757:SF2">
    <property type="entry name" value="BIOFILM ARCHITECTURE MAINTENANCE PROTEIN MBAA"/>
    <property type="match status" value="1"/>
</dbReference>
<dbReference type="AlphaFoldDB" id="A0A972JA41"/>
<comment type="subcellular location">
    <subcellularLocation>
        <location evidence="1">Cell membrane</location>
        <topology evidence="1">Multi-pass membrane protein</topology>
    </subcellularLocation>
</comment>
<dbReference type="GO" id="GO:0005886">
    <property type="term" value="C:plasma membrane"/>
    <property type="evidence" value="ECO:0007669"/>
    <property type="project" value="UniProtKB-SubCell"/>
</dbReference>
<accession>A0A972JA41</accession>
<dbReference type="InterPro" id="IPR029787">
    <property type="entry name" value="Nucleotide_cyclase"/>
</dbReference>
<dbReference type="Gene3D" id="3.20.20.450">
    <property type="entry name" value="EAL domain"/>
    <property type="match status" value="1"/>
</dbReference>
<evidence type="ECO:0000313" key="13">
    <source>
        <dbReference type="Proteomes" id="UP000599523"/>
    </source>
</evidence>
<dbReference type="CDD" id="cd01948">
    <property type="entry name" value="EAL"/>
    <property type="match status" value="1"/>
</dbReference>
<dbReference type="Gene3D" id="3.30.70.270">
    <property type="match status" value="1"/>
</dbReference>
<dbReference type="CDD" id="cd00130">
    <property type="entry name" value="PAS"/>
    <property type="match status" value="1"/>
</dbReference>
<dbReference type="RefSeq" id="WP_168987460.1">
    <property type="nucleotide sequence ID" value="NZ_CAWPHM010000221.1"/>
</dbReference>
<keyword evidence="3 7" id="KW-0812">Transmembrane</keyword>
<dbReference type="FunFam" id="3.20.20.450:FF:000001">
    <property type="entry name" value="Cyclic di-GMP phosphodiesterase yahA"/>
    <property type="match status" value="1"/>
</dbReference>
<name>A0A972JA41_9RHOO</name>
<keyword evidence="5 7" id="KW-0472">Membrane</keyword>
<dbReference type="CDD" id="cd18774">
    <property type="entry name" value="PDC2_HK_sensor"/>
    <property type="match status" value="1"/>
</dbReference>
<dbReference type="PROSITE" id="PS50113">
    <property type="entry name" value="PAC"/>
    <property type="match status" value="1"/>
</dbReference>
<dbReference type="PROSITE" id="PS50112">
    <property type="entry name" value="PAS"/>
    <property type="match status" value="1"/>
</dbReference>
<dbReference type="SUPFAM" id="SSF55073">
    <property type="entry name" value="Nucleotide cyclase"/>
    <property type="match status" value="1"/>
</dbReference>
<comment type="caution">
    <text evidence="12">The sequence shown here is derived from an EMBL/GenBank/DDBJ whole genome shotgun (WGS) entry which is preliminary data.</text>
</comment>
<dbReference type="InterPro" id="IPR035965">
    <property type="entry name" value="PAS-like_dom_sf"/>
</dbReference>
<gene>
    <name evidence="12" type="ORF">GPA21_06800</name>
</gene>
<dbReference type="SUPFAM" id="SSF55785">
    <property type="entry name" value="PYP-like sensor domain (PAS domain)"/>
    <property type="match status" value="1"/>
</dbReference>
<dbReference type="Gene3D" id="3.30.450.20">
    <property type="entry name" value="PAS domain"/>
    <property type="match status" value="2"/>
</dbReference>
<evidence type="ECO:0000256" key="4">
    <source>
        <dbReference type="ARBA" id="ARBA00022989"/>
    </source>
</evidence>
<evidence type="ECO:0000256" key="3">
    <source>
        <dbReference type="ARBA" id="ARBA00022692"/>
    </source>
</evidence>
<dbReference type="FunFam" id="3.30.70.270:FF:000001">
    <property type="entry name" value="Diguanylate cyclase domain protein"/>
    <property type="match status" value="1"/>
</dbReference>
<evidence type="ECO:0000259" key="10">
    <source>
        <dbReference type="PROSITE" id="PS50883"/>
    </source>
</evidence>
<dbReference type="EMBL" id="WTVM01000029">
    <property type="protein sequence ID" value="NMG02678.1"/>
    <property type="molecule type" value="Genomic_DNA"/>
</dbReference>
<dbReference type="InterPro" id="IPR052155">
    <property type="entry name" value="Biofilm_reg_signaling"/>
</dbReference>
<dbReference type="GO" id="GO:0071111">
    <property type="term" value="F:cyclic-guanylate-specific phosphodiesterase activity"/>
    <property type="evidence" value="ECO:0007669"/>
    <property type="project" value="UniProtKB-EC"/>
</dbReference>
<dbReference type="CDD" id="cd01949">
    <property type="entry name" value="GGDEF"/>
    <property type="match status" value="1"/>
</dbReference>
<evidence type="ECO:0000256" key="2">
    <source>
        <dbReference type="ARBA" id="ARBA00022475"/>
    </source>
</evidence>
<dbReference type="InterPro" id="IPR000700">
    <property type="entry name" value="PAS-assoc_C"/>
</dbReference>
<dbReference type="Gene3D" id="6.10.340.10">
    <property type="match status" value="1"/>
</dbReference>
<feature type="domain" description="PAC" evidence="9">
    <location>
        <begin position="433"/>
        <end position="484"/>
    </location>
</feature>
<dbReference type="InterPro" id="IPR033479">
    <property type="entry name" value="dCache_1"/>
</dbReference>
<dbReference type="SMART" id="SM00052">
    <property type="entry name" value="EAL"/>
    <property type="match status" value="1"/>
</dbReference>
<evidence type="ECO:0000313" key="12">
    <source>
        <dbReference type="EMBL" id="NMG02678.1"/>
    </source>
</evidence>
<comment type="catalytic activity">
    <reaction evidence="6">
        <text>3',3'-c-di-GMP + H2O = 5'-phosphoguanylyl(3'-&gt;5')guanosine + H(+)</text>
        <dbReference type="Rhea" id="RHEA:24902"/>
        <dbReference type="ChEBI" id="CHEBI:15377"/>
        <dbReference type="ChEBI" id="CHEBI:15378"/>
        <dbReference type="ChEBI" id="CHEBI:58754"/>
        <dbReference type="ChEBI" id="CHEBI:58805"/>
        <dbReference type="EC" id="3.1.4.52"/>
    </reaction>
    <physiologicalReaction direction="left-to-right" evidence="6">
        <dbReference type="Rhea" id="RHEA:24903"/>
    </physiologicalReaction>
</comment>
<evidence type="ECO:0000259" key="8">
    <source>
        <dbReference type="PROSITE" id="PS50112"/>
    </source>
</evidence>
<dbReference type="InterPro" id="IPR001633">
    <property type="entry name" value="EAL_dom"/>
</dbReference>
<keyword evidence="2" id="KW-1003">Cell membrane</keyword>
<dbReference type="Pfam" id="PF08448">
    <property type="entry name" value="PAS_4"/>
    <property type="match status" value="1"/>
</dbReference>
<dbReference type="InterPro" id="IPR000014">
    <property type="entry name" value="PAS"/>
</dbReference>
<protein>
    <submittedName>
        <fullName evidence="12">EAL domain-containing protein</fullName>
    </submittedName>
</protein>
<dbReference type="NCBIfam" id="TIGR00229">
    <property type="entry name" value="sensory_box"/>
    <property type="match status" value="1"/>
</dbReference>
<organism evidence="12 13">
    <name type="scientific">Azoarcus taiwanensis</name>
    <dbReference type="NCBI Taxonomy" id="666964"/>
    <lineage>
        <taxon>Bacteria</taxon>
        <taxon>Pseudomonadati</taxon>
        <taxon>Pseudomonadota</taxon>
        <taxon>Betaproteobacteria</taxon>
        <taxon>Rhodocyclales</taxon>
        <taxon>Zoogloeaceae</taxon>
        <taxon>Azoarcus</taxon>
    </lineage>
</organism>
<sequence length="919" mass="100834">MNLKTKSSLAAAILLIALFGSGLLVQDYLIQTSLKRSIAEQQSAMVAGIADEVDQRVRINLDALSRVASSMDHALLEDANALNAYLAVQQGSLALFDALIVVSPALKVLGDMPALPGRAGTDVSSLPHLRKVIDTGKPVISAPFKGRVTGSPMVAMSVPISDPDGTLSGILTGSLDLLAPRFLGSLSQRAYGQRGHFIITTQDRLTLVGGENRTPLEIYLPAGTSPVFDQALAGWEGTGIGVMNNGETKLMSFRTLGTTGWILGAIMPADEAFAAVADSRRTAILLLFASSILVGLLVWLAMRMALGRLIALRDDIVRARTHPADSNRADYGYDEIGDVAASFFNVFDDLARSQKESHERADELQSILDACPIGIAITQDGRITRLNPAFELIFGFSEDTLSGETLERVHDDADDYRETQERVRSGIRTGKTLTMERQFTRQCGERFWARAYVRQLDPEDVAKGIVMLVEDISERRANEERIRFLAEHDSLTGLPNRLLFNDRLTMAMAGARRRRGRLALMFLDVDRFKNINDSLGHHVGDQVLVQIARRIKSVLRETDTVGRPGGDEFALLLPEIASEDDAAHVAAKVLACLAEPCVVSDRQLAVTASIGIALYPDDGGDAETLSANADAAMYHSKDEGRNNYAFFRTEMNERVLERMQLENALRNALREEQFELHYQPQVDSANQSIVGFEALVRWHHPQQGMISPARFIPVAEETGLIVQLGDWVLNEACRQNLAWQAAGLPPIPVAVNISPLQFRQSEFAATVARVLAHTGLPPECLELELTEGVMMDAAERNIETLRRLRALGVKLSIDDFGTGYSSLAYLKRLPIDTLKIDQAFVRDVVDDTDDAAIITTIIGLANNMRLRVVAEGVENESQMRFLIAGGCGFQQGYLFSRPLPGAEFESFWRRRLSNAVNAD</sequence>
<keyword evidence="4 7" id="KW-1133">Transmembrane helix</keyword>
<dbReference type="PROSITE" id="PS50887">
    <property type="entry name" value="GGDEF"/>
    <property type="match status" value="1"/>
</dbReference>
<dbReference type="NCBIfam" id="TIGR00254">
    <property type="entry name" value="GGDEF"/>
    <property type="match status" value="1"/>
</dbReference>
<dbReference type="Pfam" id="PF00563">
    <property type="entry name" value="EAL"/>
    <property type="match status" value="1"/>
</dbReference>
<feature type="domain" description="GGDEF" evidence="11">
    <location>
        <begin position="516"/>
        <end position="649"/>
    </location>
</feature>
<evidence type="ECO:0000256" key="6">
    <source>
        <dbReference type="ARBA" id="ARBA00051114"/>
    </source>
</evidence>
<dbReference type="SMART" id="SM00091">
    <property type="entry name" value="PAS"/>
    <property type="match status" value="1"/>
</dbReference>
<dbReference type="InterPro" id="IPR000160">
    <property type="entry name" value="GGDEF_dom"/>
</dbReference>
<evidence type="ECO:0000256" key="1">
    <source>
        <dbReference type="ARBA" id="ARBA00004651"/>
    </source>
</evidence>
<evidence type="ECO:0000256" key="7">
    <source>
        <dbReference type="SAM" id="Phobius"/>
    </source>
</evidence>
<dbReference type="SUPFAM" id="SSF141868">
    <property type="entry name" value="EAL domain-like"/>
    <property type="match status" value="1"/>
</dbReference>
<evidence type="ECO:0000259" key="9">
    <source>
        <dbReference type="PROSITE" id="PS50113"/>
    </source>
</evidence>
<keyword evidence="13" id="KW-1185">Reference proteome</keyword>
<evidence type="ECO:0000256" key="5">
    <source>
        <dbReference type="ARBA" id="ARBA00023136"/>
    </source>
</evidence>
<feature type="transmembrane region" description="Helical" evidence="7">
    <location>
        <begin position="283"/>
        <end position="302"/>
    </location>
</feature>
<dbReference type="InterPro" id="IPR043128">
    <property type="entry name" value="Rev_trsase/Diguanyl_cyclase"/>
</dbReference>
<dbReference type="CDD" id="cd12914">
    <property type="entry name" value="PDC1_DGC_like"/>
    <property type="match status" value="1"/>
</dbReference>
<dbReference type="Proteomes" id="UP000599523">
    <property type="component" value="Unassembled WGS sequence"/>
</dbReference>
<dbReference type="InterPro" id="IPR035919">
    <property type="entry name" value="EAL_sf"/>
</dbReference>
<dbReference type="Pfam" id="PF02743">
    <property type="entry name" value="dCache_1"/>
    <property type="match status" value="1"/>
</dbReference>
<dbReference type="PROSITE" id="PS50883">
    <property type="entry name" value="EAL"/>
    <property type="match status" value="1"/>
</dbReference>
<proteinExistence type="predicted"/>
<evidence type="ECO:0000259" key="11">
    <source>
        <dbReference type="PROSITE" id="PS50887"/>
    </source>
</evidence>
<dbReference type="Pfam" id="PF00990">
    <property type="entry name" value="GGDEF"/>
    <property type="match status" value="1"/>
</dbReference>